<keyword evidence="3" id="KW-1185">Reference proteome</keyword>
<organism evidence="2 3">
    <name type="scientific">Rhodococcus kronopolitis</name>
    <dbReference type="NCBI Taxonomy" id="1460226"/>
    <lineage>
        <taxon>Bacteria</taxon>
        <taxon>Bacillati</taxon>
        <taxon>Actinomycetota</taxon>
        <taxon>Actinomycetes</taxon>
        <taxon>Mycobacteriales</taxon>
        <taxon>Nocardiaceae</taxon>
        <taxon>Rhodococcus</taxon>
    </lineage>
</organism>
<sequence>MPRRNSHRRPAPPSSLGMAQSRVESGPAGYDGERYLVRQVPGARATKVYRCPGCDHEIMIGVAHMVAWPADLVGGTEDRRHWHTGCWNGRGSRGITRRWS</sequence>
<gene>
    <name evidence="2" type="ORF">ACFO6S_06505</name>
</gene>
<dbReference type="RefSeq" id="WP_378415177.1">
    <property type="nucleotide sequence ID" value="NZ_JBHSFO010000002.1"/>
</dbReference>
<name>A0ABV9FS10_9NOCA</name>
<feature type="compositionally biased region" description="Basic residues" evidence="1">
    <location>
        <begin position="1"/>
        <end position="10"/>
    </location>
</feature>
<feature type="region of interest" description="Disordered" evidence="1">
    <location>
        <begin position="1"/>
        <end position="30"/>
    </location>
</feature>
<evidence type="ECO:0000256" key="1">
    <source>
        <dbReference type="SAM" id="MobiDB-lite"/>
    </source>
</evidence>
<comment type="caution">
    <text evidence="2">The sequence shown here is derived from an EMBL/GenBank/DDBJ whole genome shotgun (WGS) entry which is preliminary data.</text>
</comment>
<evidence type="ECO:0000313" key="3">
    <source>
        <dbReference type="Proteomes" id="UP001595914"/>
    </source>
</evidence>
<dbReference type="Proteomes" id="UP001595914">
    <property type="component" value="Unassembled WGS sequence"/>
</dbReference>
<proteinExistence type="predicted"/>
<protein>
    <submittedName>
        <fullName evidence="2">ATP/GTP-binding protein</fullName>
    </submittedName>
</protein>
<evidence type="ECO:0000313" key="2">
    <source>
        <dbReference type="EMBL" id="MFC4603331.1"/>
    </source>
</evidence>
<accession>A0ABV9FS10</accession>
<reference evidence="3" key="1">
    <citation type="journal article" date="2019" name="Int. J. Syst. Evol. Microbiol.">
        <title>The Global Catalogue of Microorganisms (GCM) 10K type strain sequencing project: providing services to taxonomists for standard genome sequencing and annotation.</title>
        <authorList>
            <consortium name="The Broad Institute Genomics Platform"/>
            <consortium name="The Broad Institute Genome Sequencing Center for Infectious Disease"/>
            <person name="Wu L."/>
            <person name="Ma J."/>
        </authorList>
    </citation>
    <scope>NUCLEOTIDE SEQUENCE [LARGE SCALE GENOMIC DNA]</scope>
    <source>
        <strain evidence="3">CCUG 54520</strain>
    </source>
</reference>
<dbReference type="EMBL" id="JBHSFO010000002">
    <property type="protein sequence ID" value="MFC4603331.1"/>
    <property type="molecule type" value="Genomic_DNA"/>
</dbReference>